<keyword evidence="2" id="KW-0808">Transferase</keyword>
<evidence type="ECO:0000313" key="3">
    <source>
        <dbReference type="Proteomes" id="UP001143543"/>
    </source>
</evidence>
<gene>
    <name evidence="2" type="ORF">Y10_24960</name>
</gene>
<evidence type="ECO:0000313" key="2">
    <source>
        <dbReference type="EMBL" id="GLB50128.1"/>
    </source>
</evidence>
<protein>
    <submittedName>
        <fullName evidence="2">SAM-dependent methyltransferase</fullName>
    </submittedName>
</protein>
<proteinExistence type="predicted"/>
<dbReference type="SUPFAM" id="SSF53335">
    <property type="entry name" value="S-adenosyl-L-methionine-dependent methyltransferases"/>
    <property type="match status" value="1"/>
</dbReference>
<dbReference type="PANTHER" id="PTHR43861:SF1">
    <property type="entry name" value="TRANS-ACONITATE 2-METHYLTRANSFERASE"/>
    <property type="match status" value="1"/>
</dbReference>
<keyword evidence="2" id="KW-0489">Methyltransferase</keyword>
<dbReference type="GO" id="GO:0008168">
    <property type="term" value="F:methyltransferase activity"/>
    <property type="evidence" value="ECO:0007669"/>
    <property type="project" value="UniProtKB-KW"/>
</dbReference>
<keyword evidence="3" id="KW-1185">Reference proteome</keyword>
<comment type="caution">
    <text evidence="2">The sequence shown here is derived from an EMBL/GenBank/DDBJ whole genome shotgun (WGS) entry which is preliminary data.</text>
</comment>
<dbReference type="RefSeq" id="WP_281765763.1">
    <property type="nucleotide sequence ID" value="NZ_BRVO01000003.1"/>
</dbReference>
<dbReference type="PANTHER" id="PTHR43861">
    <property type="entry name" value="TRANS-ACONITATE 2-METHYLTRANSFERASE-RELATED"/>
    <property type="match status" value="1"/>
</dbReference>
<name>A0ABQ5ML43_9FLAO</name>
<dbReference type="InterPro" id="IPR013216">
    <property type="entry name" value="Methyltransf_11"/>
</dbReference>
<accession>A0ABQ5ML43</accession>
<dbReference type="Gene3D" id="3.40.50.150">
    <property type="entry name" value="Vaccinia Virus protein VP39"/>
    <property type="match status" value="1"/>
</dbReference>
<feature type="domain" description="Methyltransferase type 11" evidence="1">
    <location>
        <begin position="40"/>
        <end position="130"/>
    </location>
</feature>
<reference evidence="2" key="1">
    <citation type="submission" date="2022-07" db="EMBL/GenBank/DDBJ databases">
        <title>Taxonomy of Novel Oxalotrophic and Methylotrophic Bacteria.</title>
        <authorList>
            <person name="Sahin N."/>
            <person name="Tani A."/>
        </authorList>
    </citation>
    <scope>NUCLEOTIDE SEQUENCE</scope>
    <source>
        <strain evidence="2">Y10</strain>
    </source>
</reference>
<sequence length="256" mass="28897">MDANNQKWNASLYVDKHAFVYEYGEDLIRLLDVKEGEEILDIGCGTGQLTAVIKQQGAFVTGLDASQDMIEKACDLYPDIAFKVANVADFTLQTPVDAIFSNATLHWVLDYQEAAKCMYNALKPNGRLVVEFGGKGNVDMVISTLKKVLKDYGYFTNAKIQPWFFPSISAYTAVLENIGFTVTLAQLYDRPTLLADSKKGIEDWLQMFATSFFEGIPEAQVVAICKEVQNELYPFLYKNDNWYADYKRLRVIAVKL</sequence>
<evidence type="ECO:0000259" key="1">
    <source>
        <dbReference type="Pfam" id="PF08241"/>
    </source>
</evidence>
<dbReference type="GO" id="GO:0032259">
    <property type="term" value="P:methylation"/>
    <property type="evidence" value="ECO:0007669"/>
    <property type="project" value="UniProtKB-KW"/>
</dbReference>
<dbReference type="InterPro" id="IPR029063">
    <property type="entry name" value="SAM-dependent_MTases_sf"/>
</dbReference>
<dbReference type="Pfam" id="PF08241">
    <property type="entry name" value="Methyltransf_11"/>
    <property type="match status" value="1"/>
</dbReference>
<dbReference type="Proteomes" id="UP001143543">
    <property type="component" value="Unassembled WGS sequence"/>
</dbReference>
<dbReference type="EMBL" id="BRVO01000003">
    <property type="protein sequence ID" value="GLB50128.1"/>
    <property type="molecule type" value="Genomic_DNA"/>
</dbReference>
<organism evidence="2 3">
    <name type="scientific">Neptunitalea lumnitzerae</name>
    <dbReference type="NCBI Taxonomy" id="2965509"/>
    <lineage>
        <taxon>Bacteria</taxon>
        <taxon>Pseudomonadati</taxon>
        <taxon>Bacteroidota</taxon>
        <taxon>Flavobacteriia</taxon>
        <taxon>Flavobacteriales</taxon>
        <taxon>Flavobacteriaceae</taxon>
        <taxon>Neptunitalea</taxon>
    </lineage>
</organism>
<dbReference type="CDD" id="cd02440">
    <property type="entry name" value="AdoMet_MTases"/>
    <property type="match status" value="1"/>
</dbReference>